<dbReference type="Proteomes" id="UP000253606">
    <property type="component" value="Chromosome"/>
</dbReference>
<protein>
    <submittedName>
        <fullName evidence="1">Uncharacterized protein</fullName>
    </submittedName>
</protein>
<gene>
    <name evidence="1" type="ORF">ACPOL_5350</name>
</gene>
<evidence type="ECO:0000313" key="1">
    <source>
        <dbReference type="EMBL" id="AXC14598.1"/>
    </source>
</evidence>
<dbReference type="AlphaFoldDB" id="A0A2Z5G674"/>
<evidence type="ECO:0000313" key="2">
    <source>
        <dbReference type="Proteomes" id="UP000253606"/>
    </source>
</evidence>
<sequence>MRSLSLEAYWTNERKVIRNGGLARRLPAARFFFGPKTTLKLFWRVVSDRKTDAIAQQKKFARV</sequence>
<organism evidence="1 2">
    <name type="scientific">Acidisarcina polymorpha</name>
    <dbReference type="NCBI Taxonomy" id="2211140"/>
    <lineage>
        <taxon>Bacteria</taxon>
        <taxon>Pseudomonadati</taxon>
        <taxon>Acidobacteriota</taxon>
        <taxon>Terriglobia</taxon>
        <taxon>Terriglobales</taxon>
        <taxon>Acidobacteriaceae</taxon>
        <taxon>Acidisarcina</taxon>
    </lineage>
</organism>
<keyword evidence="2" id="KW-1185">Reference proteome</keyword>
<name>A0A2Z5G674_9BACT</name>
<dbReference type="KEGG" id="abas:ACPOL_5350"/>
<dbReference type="EMBL" id="CP030840">
    <property type="protein sequence ID" value="AXC14598.1"/>
    <property type="molecule type" value="Genomic_DNA"/>
</dbReference>
<reference evidence="1 2" key="1">
    <citation type="journal article" date="2018" name="Front. Microbiol.">
        <title>Hydrolytic Capabilities as a Key to Environmental Success: Chitinolytic and Cellulolytic Acidobacteria From Acidic Sub-arctic Soils and Boreal Peatlands.</title>
        <authorList>
            <person name="Belova S.E."/>
            <person name="Ravin N.V."/>
            <person name="Pankratov T.A."/>
            <person name="Rakitin A.L."/>
            <person name="Ivanova A.A."/>
            <person name="Beletsky A.V."/>
            <person name="Mardanov A.V."/>
            <person name="Sinninghe Damste J.S."/>
            <person name="Dedysh S.N."/>
        </authorList>
    </citation>
    <scope>NUCLEOTIDE SEQUENCE [LARGE SCALE GENOMIC DNA]</scope>
    <source>
        <strain evidence="1 2">SBC82</strain>
    </source>
</reference>
<proteinExistence type="predicted"/>
<accession>A0A2Z5G674</accession>